<dbReference type="PANTHER" id="PTHR14614:SF130">
    <property type="entry name" value="PROTEIN-LYSINE N-METHYLTRANSFERASE EEF2KMT"/>
    <property type="match status" value="1"/>
</dbReference>
<dbReference type="InterPro" id="IPR019410">
    <property type="entry name" value="Methyltransf_16"/>
</dbReference>
<dbReference type="AlphaFoldDB" id="A0A9P8LGD0"/>
<dbReference type="PANTHER" id="PTHR14614">
    <property type="entry name" value="HEPATOCELLULAR CARCINOMA-ASSOCIATED ANTIGEN"/>
    <property type="match status" value="1"/>
</dbReference>
<evidence type="ECO:0000313" key="2">
    <source>
        <dbReference type="Proteomes" id="UP000750711"/>
    </source>
</evidence>
<accession>A0A9P8LGD0</accession>
<proteinExistence type="predicted"/>
<dbReference type="GO" id="GO:0005737">
    <property type="term" value="C:cytoplasm"/>
    <property type="evidence" value="ECO:0007669"/>
    <property type="project" value="TreeGrafter"/>
</dbReference>
<dbReference type="InterPro" id="IPR029063">
    <property type="entry name" value="SAM-dependent_MTases_sf"/>
</dbReference>
<name>A0A9P8LGD0_9PEZI</name>
<protein>
    <submittedName>
        <fullName evidence="1">Uncharacterized protein</fullName>
    </submittedName>
</protein>
<keyword evidence="2" id="KW-1185">Reference proteome</keyword>
<comment type="caution">
    <text evidence="1">The sequence shown here is derived from an EMBL/GenBank/DDBJ whole genome shotgun (WGS) entry which is preliminary data.</text>
</comment>
<dbReference type="GO" id="GO:0008757">
    <property type="term" value="F:S-adenosylmethionine-dependent methyltransferase activity"/>
    <property type="evidence" value="ECO:0007669"/>
    <property type="project" value="UniProtKB-ARBA"/>
</dbReference>
<evidence type="ECO:0000313" key="1">
    <source>
        <dbReference type="EMBL" id="KAH0564890.1"/>
    </source>
</evidence>
<dbReference type="Proteomes" id="UP000750711">
    <property type="component" value="Unassembled WGS sequence"/>
</dbReference>
<sequence length="365" mass="40589">MEPLDLRSNERLSLFRRQYLQLFNLDSLAFPDPEYLRVESFQDLLYDSIFKPGGLAYPPNDRYQLRVLKELVLRVEQSITNPEEDELSDKLLSRLSTLLTSPLQPELVSAQQKSYVTYTLPVDPKLLQQQGEPQPTQDEATVTLLESRTLISGSSTTGLRTWEAALHLGTYLWQSPEGRDLVRGKNVLELGAGTGFLSILCAKYLGSSQVLATDGDPAVVEAIETNFFLNGLHGGSKQVGASVLKWGWTLMGRVVEGHDEGHEWDVVIGADVTYDPAVVPYLVSTLKDLFDKFPTVDVLISATIRNAETFGVFTLACRASKFITKDITFQPAPPAEQQGLFYSTAMPIHILRISRPSIAEDPWAV</sequence>
<dbReference type="EMBL" id="JAGHQM010000164">
    <property type="protein sequence ID" value="KAH0564890.1"/>
    <property type="molecule type" value="Genomic_DNA"/>
</dbReference>
<dbReference type="Gene3D" id="3.40.50.150">
    <property type="entry name" value="Vaccinia Virus protein VP39"/>
    <property type="match status" value="1"/>
</dbReference>
<organism evidence="1 2">
    <name type="scientific">Trichoglossum hirsutum</name>
    <dbReference type="NCBI Taxonomy" id="265104"/>
    <lineage>
        <taxon>Eukaryota</taxon>
        <taxon>Fungi</taxon>
        <taxon>Dikarya</taxon>
        <taxon>Ascomycota</taxon>
        <taxon>Pezizomycotina</taxon>
        <taxon>Geoglossomycetes</taxon>
        <taxon>Geoglossales</taxon>
        <taxon>Geoglossaceae</taxon>
        <taxon>Trichoglossum</taxon>
    </lineage>
</organism>
<dbReference type="Pfam" id="PF10294">
    <property type="entry name" value="Methyltransf_16"/>
    <property type="match status" value="1"/>
</dbReference>
<reference evidence="1" key="1">
    <citation type="submission" date="2021-03" db="EMBL/GenBank/DDBJ databases">
        <title>Comparative genomics and phylogenomic investigation of the class Geoglossomycetes provide insights into ecological specialization and systematics.</title>
        <authorList>
            <person name="Melie T."/>
            <person name="Pirro S."/>
            <person name="Miller A.N."/>
            <person name="Quandt A."/>
        </authorList>
    </citation>
    <scope>NUCLEOTIDE SEQUENCE</scope>
    <source>
        <strain evidence="1">CAQ_001_2017</strain>
    </source>
</reference>
<dbReference type="SUPFAM" id="SSF53335">
    <property type="entry name" value="S-adenosyl-L-methionine-dependent methyltransferases"/>
    <property type="match status" value="1"/>
</dbReference>
<gene>
    <name evidence="1" type="ORF">GP486_001729</name>
</gene>